<dbReference type="EMBL" id="JACAZI010000017">
    <property type="protein sequence ID" value="KAF7342173.1"/>
    <property type="molecule type" value="Genomic_DNA"/>
</dbReference>
<sequence>MIATPVSIEPEYISVHAILFLADKDQPRIVTVKCRPPQRSLCPVPLLQPYFDAPPENVVLTQGLNGEPLSFPLHIFHSSTARNKALSINRSIYHITSGSRSKSWYGNVVALKFNDARRQGVHGRRFKRPPSVVGVLPFLSVNIPPTRVSDLNFAPLSLFYMTMISESTIDLVLIDQLSISYNTMRNKTAASKPRQGNVLPTNLSPLVLYVA</sequence>
<dbReference type="AlphaFoldDB" id="A0A8H6XJ50"/>
<reference evidence="1" key="1">
    <citation type="submission" date="2020-05" db="EMBL/GenBank/DDBJ databases">
        <title>Mycena genomes resolve the evolution of fungal bioluminescence.</title>
        <authorList>
            <person name="Tsai I.J."/>
        </authorList>
    </citation>
    <scope>NUCLEOTIDE SEQUENCE</scope>
    <source>
        <strain evidence="1">CCC161011</strain>
    </source>
</reference>
<keyword evidence="2" id="KW-1185">Reference proteome</keyword>
<accession>A0A8H6XJ50</accession>
<comment type="caution">
    <text evidence="1">The sequence shown here is derived from an EMBL/GenBank/DDBJ whole genome shotgun (WGS) entry which is preliminary data.</text>
</comment>
<organism evidence="1 2">
    <name type="scientific">Mycena venus</name>
    <dbReference type="NCBI Taxonomy" id="2733690"/>
    <lineage>
        <taxon>Eukaryota</taxon>
        <taxon>Fungi</taxon>
        <taxon>Dikarya</taxon>
        <taxon>Basidiomycota</taxon>
        <taxon>Agaricomycotina</taxon>
        <taxon>Agaricomycetes</taxon>
        <taxon>Agaricomycetidae</taxon>
        <taxon>Agaricales</taxon>
        <taxon>Marasmiineae</taxon>
        <taxon>Mycenaceae</taxon>
        <taxon>Mycena</taxon>
    </lineage>
</organism>
<proteinExistence type="predicted"/>
<evidence type="ECO:0000313" key="1">
    <source>
        <dbReference type="EMBL" id="KAF7342173.1"/>
    </source>
</evidence>
<dbReference type="Proteomes" id="UP000620124">
    <property type="component" value="Unassembled WGS sequence"/>
</dbReference>
<dbReference type="OrthoDB" id="437457at2759"/>
<gene>
    <name evidence="1" type="ORF">MVEN_01805100</name>
</gene>
<protein>
    <submittedName>
        <fullName evidence="1">Uncharacterized protein</fullName>
    </submittedName>
</protein>
<evidence type="ECO:0000313" key="2">
    <source>
        <dbReference type="Proteomes" id="UP000620124"/>
    </source>
</evidence>
<name>A0A8H6XJ50_9AGAR</name>